<gene>
    <name evidence="8 12" type="primary">rimO</name>
    <name evidence="12" type="ORF">H8E79_09195</name>
</gene>
<dbReference type="GO" id="GO:0005840">
    <property type="term" value="C:ribosome"/>
    <property type="evidence" value="ECO:0007669"/>
    <property type="project" value="UniProtKB-KW"/>
</dbReference>
<feature type="domain" description="MTTase N-terminal" evidence="10">
    <location>
        <begin position="2"/>
        <end position="118"/>
    </location>
</feature>
<dbReference type="SFLD" id="SFLDS00029">
    <property type="entry name" value="Radical_SAM"/>
    <property type="match status" value="1"/>
</dbReference>
<feature type="binding site" evidence="8">
    <location>
        <position position="47"/>
    </location>
    <ligand>
        <name>[4Fe-4S] cluster</name>
        <dbReference type="ChEBI" id="CHEBI:49883"/>
        <label>1</label>
    </ligand>
</feature>
<feature type="binding site" evidence="8">
    <location>
        <position position="160"/>
    </location>
    <ligand>
        <name>[4Fe-4S] cluster</name>
        <dbReference type="ChEBI" id="CHEBI:49883"/>
        <label>2</label>
        <note>4Fe-4S-S-AdoMet</note>
    </ligand>
</feature>
<comment type="caution">
    <text evidence="12">The sequence shown here is derived from an EMBL/GenBank/DDBJ whole genome shotgun (WGS) entry which is preliminary data.</text>
</comment>
<dbReference type="InterPro" id="IPR023404">
    <property type="entry name" value="rSAM_horseshoe"/>
</dbReference>
<name>A0A8J6N955_9BACT</name>
<feature type="binding site" evidence="8">
    <location>
        <position position="11"/>
    </location>
    <ligand>
        <name>[4Fe-4S] cluster</name>
        <dbReference type="ChEBI" id="CHEBI:49883"/>
        <label>1</label>
    </ligand>
</feature>
<keyword evidence="4 8" id="KW-0949">S-adenosyl-L-methionine</keyword>
<sequence>MPSLHLVSLGCPKNLVDSELMLGLLEQDGWQVVEDPRLADLLLINTCGFIQSAVEEAIAEILDLSVYKQENPEKFLVVTGCLVQRYGAELINELPEVDLFLGTEAVPEIVAQINDLRQGELVDKVLVPGPFLMTSDLPRRISTPFYRSWLKITEGCDNRCSYCLIPSIRGDLRSRTIDDLTVEAVRLESGGVRELCLIAQDLTAYGDDLQSGVALPDLLKNLLTETTIPWLRLLYLYPAGVNERLLELMARENRILPYLDIPMQHVSSAVLRRMNRRYTTEDLYAMIDMIRQYLPDVALRTTMMVGFPGETEADVRELEAFLRSARIDHVGSFVYANEPGAPSELFAGQVDDGEGQERMARIMAVQSEVSAGLQQRYVGRIEPVLLEGLSRESDLLLEGRTRFQAPDIDGCVYITDGEAMPGDIVQVRINEAQIYDLVGEIVGPA</sequence>
<comment type="similarity">
    <text evidence="8">Belongs to the methylthiotransferase family. RimO subfamily.</text>
</comment>
<keyword evidence="1 8" id="KW-0004">4Fe-4S</keyword>
<dbReference type="InterPro" id="IPR005839">
    <property type="entry name" value="Methylthiotransferase"/>
</dbReference>
<dbReference type="PANTHER" id="PTHR43837:SF1">
    <property type="entry name" value="RIBOSOMAL PROTEIN US12 METHYLTHIOTRANSFERASE RIMO"/>
    <property type="match status" value="1"/>
</dbReference>
<dbReference type="Gene3D" id="3.40.50.12160">
    <property type="entry name" value="Methylthiotransferase, N-terminal domain"/>
    <property type="match status" value="1"/>
</dbReference>
<keyword evidence="2 8" id="KW-0963">Cytoplasm</keyword>
<dbReference type="InterPro" id="IPR058240">
    <property type="entry name" value="rSAM_sf"/>
</dbReference>
<dbReference type="AlphaFoldDB" id="A0A8J6N955"/>
<evidence type="ECO:0000256" key="4">
    <source>
        <dbReference type="ARBA" id="ARBA00022691"/>
    </source>
</evidence>
<evidence type="ECO:0000259" key="11">
    <source>
        <dbReference type="PROSITE" id="PS51918"/>
    </source>
</evidence>
<keyword evidence="3 8" id="KW-0808">Transferase</keyword>
<evidence type="ECO:0000256" key="3">
    <source>
        <dbReference type="ARBA" id="ARBA00022679"/>
    </source>
</evidence>
<organism evidence="12 13">
    <name type="scientific">Candidatus Desulfatifera sulfidica</name>
    <dbReference type="NCBI Taxonomy" id="2841691"/>
    <lineage>
        <taxon>Bacteria</taxon>
        <taxon>Pseudomonadati</taxon>
        <taxon>Thermodesulfobacteriota</taxon>
        <taxon>Desulfobulbia</taxon>
        <taxon>Desulfobulbales</taxon>
        <taxon>Desulfobulbaceae</taxon>
        <taxon>Candidatus Desulfatifera</taxon>
    </lineage>
</organism>
<dbReference type="InterPro" id="IPR013848">
    <property type="entry name" value="Methylthiotransferase_N"/>
</dbReference>
<dbReference type="NCBIfam" id="TIGR01125">
    <property type="entry name" value="30S ribosomal protein S12 methylthiotransferase RimO"/>
    <property type="match status" value="1"/>
</dbReference>
<dbReference type="SFLD" id="SFLDF00274">
    <property type="entry name" value="ribosomal_protein_S12_methylth"/>
    <property type="match status" value="1"/>
</dbReference>
<feature type="domain" description="TRAM" evidence="9">
    <location>
        <begin position="375"/>
        <end position="443"/>
    </location>
</feature>
<keyword evidence="12" id="KW-0689">Ribosomal protein</keyword>
<dbReference type="Proteomes" id="UP000599024">
    <property type="component" value="Unassembled WGS sequence"/>
</dbReference>
<dbReference type="Pfam" id="PF00919">
    <property type="entry name" value="UPF0004"/>
    <property type="match status" value="1"/>
</dbReference>
<dbReference type="SFLD" id="SFLDG01061">
    <property type="entry name" value="methylthiotransferase"/>
    <property type="match status" value="1"/>
</dbReference>
<dbReference type="InterPro" id="IPR012340">
    <property type="entry name" value="NA-bd_OB-fold"/>
</dbReference>
<proteinExistence type="inferred from homology"/>
<dbReference type="EC" id="2.8.4.4" evidence="8"/>
<dbReference type="Gene3D" id="3.80.30.20">
    <property type="entry name" value="tm_1862 like domain"/>
    <property type="match status" value="1"/>
</dbReference>
<evidence type="ECO:0000259" key="10">
    <source>
        <dbReference type="PROSITE" id="PS51449"/>
    </source>
</evidence>
<evidence type="ECO:0000256" key="5">
    <source>
        <dbReference type="ARBA" id="ARBA00022723"/>
    </source>
</evidence>
<comment type="subcellular location">
    <subcellularLocation>
        <location evidence="8">Cytoplasm</location>
    </subcellularLocation>
</comment>
<evidence type="ECO:0000256" key="7">
    <source>
        <dbReference type="ARBA" id="ARBA00023014"/>
    </source>
</evidence>
<evidence type="ECO:0000313" key="13">
    <source>
        <dbReference type="Proteomes" id="UP000599024"/>
    </source>
</evidence>
<dbReference type="PROSITE" id="PS51918">
    <property type="entry name" value="RADICAL_SAM"/>
    <property type="match status" value="1"/>
</dbReference>
<evidence type="ECO:0000256" key="8">
    <source>
        <dbReference type="HAMAP-Rule" id="MF_01865"/>
    </source>
</evidence>
<dbReference type="HAMAP" id="MF_01865">
    <property type="entry name" value="MTTase_RimO"/>
    <property type="match status" value="1"/>
</dbReference>
<dbReference type="InterPro" id="IPR020612">
    <property type="entry name" value="Methylthiotransferase_CS"/>
</dbReference>
<keyword evidence="7 8" id="KW-0411">Iron-sulfur</keyword>
<dbReference type="FunFam" id="3.80.30.20:FF:000001">
    <property type="entry name" value="tRNA-2-methylthio-N(6)-dimethylallyladenosine synthase 2"/>
    <property type="match status" value="1"/>
</dbReference>
<dbReference type="Pfam" id="PF04055">
    <property type="entry name" value="Radical_SAM"/>
    <property type="match status" value="1"/>
</dbReference>
<accession>A0A8J6N955</accession>
<evidence type="ECO:0000256" key="6">
    <source>
        <dbReference type="ARBA" id="ARBA00023004"/>
    </source>
</evidence>
<dbReference type="PROSITE" id="PS50926">
    <property type="entry name" value="TRAM"/>
    <property type="match status" value="1"/>
</dbReference>
<dbReference type="GO" id="GO:0103039">
    <property type="term" value="F:protein methylthiotransferase activity"/>
    <property type="evidence" value="ECO:0007669"/>
    <property type="project" value="UniProtKB-EC"/>
</dbReference>
<evidence type="ECO:0000259" key="9">
    <source>
        <dbReference type="PROSITE" id="PS50926"/>
    </source>
</evidence>
<dbReference type="PANTHER" id="PTHR43837">
    <property type="entry name" value="RIBOSOMAL PROTEIN S12 METHYLTHIOTRANSFERASE RIMO"/>
    <property type="match status" value="1"/>
</dbReference>
<dbReference type="PROSITE" id="PS01278">
    <property type="entry name" value="MTTASE_RADICAL"/>
    <property type="match status" value="1"/>
</dbReference>
<dbReference type="CDD" id="cd01335">
    <property type="entry name" value="Radical_SAM"/>
    <property type="match status" value="1"/>
</dbReference>
<keyword evidence="5 8" id="KW-0479">Metal-binding</keyword>
<dbReference type="SMART" id="SM00729">
    <property type="entry name" value="Elp3"/>
    <property type="match status" value="1"/>
</dbReference>
<protein>
    <recommendedName>
        <fullName evidence="8">Ribosomal protein uS12 methylthiotransferase RimO</fullName>
        <shortName evidence="8">uS12 MTTase</shortName>
        <shortName evidence="8">uS12 methylthiotransferase</shortName>
        <ecNumber evidence="8">2.8.4.4</ecNumber>
    </recommendedName>
    <alternativeName>
        <fullName evidence="8">Ribosomal protein uS12 (aspartate-C(3))-methylthiotransferase</fullName>
    </alternativeName>
    <alternativeName>
        <fullName evidence="8">Ribosome maturation factor RimO</fullName>
    </alternativeName>
</protein>
<dbReference type="InterPro" id="IPR007197">
    <property type="entry name" value="rSAM"/>
</dbReference>
<reference evidence="12 13" key="1">
    <citation type="submission" date="2020-08" db="EMBL/GenBank/DDBJ databases">
        <title>Bridging the membrane lipid divide: bacteria of the FCB group superphylum have the potential to synthesize archaeal ether lipids.</title>
        <authorList>
            <person name="Villanueva L."/>
            <person name="Von Meijenfeldt F.A.B."/>
            <person name="Westbye A.B."/>
            <person name="Yadav S."/>
            <person name="Hopmans E.C."/>
            <person name="Dutilh B.E."/>
            <person name="Sinninghe Damste J.S."/>
        </authorList>
    </citation>
    <scope>NUCLEOTIDE SEQUENCE [LARGE SCALE GENOMIC DNA]</scope>
    <source>
        <strain evidence="12">NIOZ-UU81</strain>
    </source>
</reference>
<dbReference type="GO" id="GO:0051539">
    <property type="term" value="F:4 iron, 4 sulfur cluster binding"/>
    <property type="evidence" value="ECO:0007669"/>
    <property type="project" value="UniProtKB-UniRule"/>
</dbReference>
<feature type="binding site" evidence="8">
    <location>
        <position position="81"/>
    </location>
    <ligand>
        <name>[4Fe-4S] cluster</name>
        <dbReference type="ChEBI" id="CHEBI:49883"/>
        <label>1</label>
    </ligand>
</feature>
<comment type="cofactor">
    <cofactor evidence="8">
        <name>[4Fe-4S] cluster</name>
        <dbReference type="ChEBI" id="CHEBI:49883"/>
    </cofactor>
    <text evidence="8">Binds 2 [4Fe-4S] clusters. One cluster is coordinated with 3 cysteines and an exchangeable S-adenosyl-L-methionine.</text>
</comment>
<dbReference type="SUPFAM" id="SSF102114">
    <property type="entry name" value="Radical SAM enzymes"/>
    <property type="match status" value="1"/>
</dbReference>
<evidence type="ECO:0000256" key="2">
    <source>
        <dbReference type="ARBA" id="ARBA00022490"/>
    </source>
</evidence>
<comment type="catalytic activity">
    <reaction evidence="8">
        <text>L-aspartate(89)-[ribosomal protein uS12]-hydrogen + (sulfur carrier)-SH + AH2 + 2 S-adenosyl-L-methionine = 3-methylsulfanyl-L-aspartate(89)-[ribosomal protein uS12]-hydrogen + (sulfur carrier)-H + 5'-deoxyadenosine + L-methionine + A + S-adenosyl-L-homocysteine + 2 H(+)</text>
        <dbReference type="Rhea" id="RHEA:37087"/>
        <dbReference type="Rhea" id="RHEA-COMP:10460"/>
        <dbReference type="Rhea" id="RHEA-COMP:10461"/>
        <dbReference type="Rhea" id="RHEA-COMP:14737"/>
        <dbReference type="Rhea" id="RHEA-COMP:14739"/>
        <dbReference type="ChEBI" id="CHEBI:13193"/>
        <dbReference type="ChEBI" id="CHEBI:15378"/>
        <dbReference type="ChEBI" id="CHEBI:17319"/>
        <dbReference type="ChEBI" id="CHEBI:17499"/>
        <dbReference type="ChEBI" id="CHEBI:29917"/>
        <dbReference type="ChEBI" id="CHEBI:29961"/>
        <dbReference type="ChEBI" id="CHEBI:57844"/>
        <dbReference type="ChEBI" id="CHEBI:57856"/>
        <dbReference type="ChEBI" id="CHEBI:59789"/>
        <dbReference type="ChEBI" id="CHEBI:64428"/>
        <dbReference type="ChEBI" id="CHEBI:73599"/>
        <dbReference type="EC" id="2.8.4.4"/>
    </reaction>
</comment>
<dbReference type="NCBIfam" id="TIGR00089">
    <property type="entry name" value="MiaB/RimO family radical SAM methylthiotransferase"/>
    <property type="match status" value="1"/>
</dbReference>
<dbReference type="Gene3D" id="2.40.50.140">
    <property type="entry name" value="Nucleic acid-binding proteins"/>
    <property type="match status" value="1"/>
</dbReference>
<evidence type="ECO:0000313" key="12">
    <source>
        <dbReference type="EMBL" id="MBC8209323.1"/>
    </source>
</evidence>
<dbReference type="InterPro" id="IPR038135">
    <property type="entry name" value="Methylthiotransferase_N_sf"/>
</dbReference>
<feature type="binding site" evidence="8">
    <location>
        <position position="163"/>
    </location>
    <ligand>
        <name>[4Fe-4S] cluster</name>
        <dbReference type="ChEBI" id="CHEBI:49883"/>
        <label>2</label>
        <note>4Fe-4S-S-AdoMet</note>
    </ligand>
</feature>
<keyword evidence="12" id="KW-0687">Ribonucleoprotein</keyword>
<feature type="domain" description="Radical SAM core" evidence="11">
    <location>
        <begin position="142"/>
        <end position="374"/>
    </location>
</feature>
<dbReference type="InterPro" id="IPR005840">
    <property type="entry name" value="Ribosomal_uS12_MeSTrfase_RimO"/>
</dbReference>
<keyword evidence="6 8" id="KW-0408">Iron</keyword>
<dbReference type="GO" id="GO:0035599">
    <property type="term" value="F:aspartic acid methylthiotransferase activity"/>
    <property type="evidence" value="ECO:0007669"/>
    <property type="project" value="TreeGrafter"/>
</dbReference>
<dbReference type="InterPro" id="IPR006638">
    <property type="entry name" value="Elp3/MiaA/NifB-like_rSAM"/>
</dbReference>
<dbReference type="GO" id="GO:0005829">
    <property type="term" value="C:cytosol"/>
    <property type="evidence" value="ECO:0007669"/>
    <property type="project" value="TreeGrafter"/>
</dbReference>
<dbReference type="GO" id="GO:0006400">
    <property type="term" value="P:tRNA modification"/>
    <property type="evidence" value="ECO:0007669"/>
    <property type="project" value="InterPro"/>
</dbReference>
<feature type="binding site" evidence="8">
    <location>
        <position position="156"/>
    </location>
    <ligand>
        <name>[4Fe-4S] cluster</name>
        <dbReference type="ChEBI" id="CHEBI:49883"/>
        <label>2</label>
        <note>4Fe-4S-S-AdoMet</note>
    </ligand>
</feature>
<comment type="function">
    <text evidence="8">Catalyzes the methylthiolation of an aspartic acid residue of ribosomal protein uS12.</text>
</comment>
<dbReference type="PROSITE" id="PS51449">
    <property type="entry name" value="MTTASE_N"/>
    <property type="match status" value="1"/>
</dbReference>
<dbReference type="EMBL" id="JACNLK010000090">
    <property type="protein sequence ID" value="MBC8209323.1"/>
    <property type="molecule type" value="Genomic_DNA"/>
</dbReference>
<dbReference type="InterPro" id="IPR002792">
    <property type="entry name" value="TRAM_dom"/>
</dbReference>
<dbReference type="Pfam" id="PF18693">
    <property type="entry name" value="TRAM_2"/>
    <property type="match status" value="1"/>
</dbReference>
<dbReference type="GO" id="GO:0046872">
    <property type="term" value="F:metal ion binding"/>
    <property type="evidence" value="ECO:0007669"/>
    <property type="project" value="UniProtKB-KW"/>
</dbReference>
<dbReference type="SFLD" id="SFLDG01082">
    <property type="entry name" value="B12-binding_domain_containing"/>
    <property type="match status" value="1"/>
</dbReference>
<evidence type="ECO:0000256" key="1">
    <source>
        <dbReference type="ARBA" id="ARBA00022485"/>
    </source>
</evidence>